<dbReference type="GO" id="GO:0046872">
    <property type="term" value="F:metal ion binding"/>
    <property type="evidence" value="ECO:0007669"/>
    <property type="project" value="UniProtKB-KW"/>
</dbReference>
<feature type="active site" description="Nucleophile" evidence="4">
    <location>
        <position position="277"/>
    </location>
</feature>
<proteinExistence type="inferred from homology"/>
<feature type="binding site" evidence="5">
    <location>
        <position position="349"/>
    </location>
    <ligand>
        <name>Ca(2+)</name>
        <dbReference type="ChEBI" id="CHEBI:29108"/>
    </ligand>
</feature>
<dbReference type="InterPro" id="IPR029055">
    <property type="entry name" value="Ntn_hydrolases_N"/>
</dbReference>
<evidence type="ECO:0000313" key="6">
    <source>
        <dbReference type="EMBL" id="QPH41101.1"/>
    </source>
</evidence>
<evidence type="ECO:0000313" key="7">
    <source>
        <dbReference type="Proteomes" id="UP000594759"/>
    </source>
</evidence>
<evidence type="ECO:0000256" key="1">
    <source>
        <dbReference type="ARBA" id="ARBA00006586"/>
    </source>
</evidence>
<dbReference type="InterPro" id="IPR043147">
    <property type="entry name" value="Penicillin_amidase_A-knob"/>
</dbReference>
<evidence type="ECO:0000256" key="3">
    <source>
        <dbReference type="ARBA" id="ARBA00023145"/>
    </source>
</evidence>
<dbReference type="PANTHER" id="PTHR34218">
    <property type="entry name" value="PEPTIDASE S45 PENICILLIN AMIDASE"/>
    <property type="match status" value="1"/>
</dbReference>
<dbReference type="PROSITE" id="PS51257">
    <property type="entry name" value="PROKAR_LIPOPROTEIN"/>
    <property type="match status" value="1"/>
</dbReference>
<dbReference type="EMBL" id="CP064939">
    <property type="protein sequence ID" value="QPH41101.1"/>
    <property type="molecule type" value="Genomic_DNA"/>
</dbReference>
<dbReference type="KEGG" id="pex:IZT61_07520"/>
<dbReference type="PIRSF" id="PIRSF001227">
    <property type="entry name" value="Pen_acylase"/>
    <property type="match status" value="1"/>
</dbReference>
<dbReference type="AlphaFoldDB" id="A0A7S9L249"/>
<evidence type="ECO:0000256" key="5">
    <source>
        <dbReference type="PIRSR" id="PIRSR001227-2"/>
    </source>
</evidence>
<gene>
    <name evidence="6" type="ORF">IZT61_07520</name>
</gene>
<dbReference type="Pfam" id="PF01804">
    <property type="entry name" value="Penicil_amidase"/>
    <property type="match status" value="1"/>
</dbReference>
<sequence>MNKIRALFCVVIPVLLACLFNTKLGNTPPLLKFLNPFMGFWQNAENNHFIFNHKAKIKGAIDKIEIVFDDRMIPHIFASNDHDLYLAQGYVTAMHRLWQMDFQTRFAAGRISEVVVSDAARESDRYQRRMGMVFGAENSLKGMMADPKSKEMLLAYTEGINAYIKTLSKAKYPIEYKILDFKPEAWTPLKCALLLKQMSAILAMGSDEFYMTNILKKFGPEVTKNLFPDYPFKEDPIIPVGTQWDFTPLSIPKTPESFTEALTGNVRTKEKIEGIGSNNWALSGSKTASGFPILANDPHLELTLPSIWYQIQLHAPGVNVYGVSLPGAPGVVIGFNQKIAWGVTNVAADVLDFYQIKFKDSTHNAYWYNNKWNKTTKRIETIKIRGGKDVIDTVYYTHHGPVVYLQKPNFSKANNVPVGDAVRWIAHDSSNDLMTFYFLNRGKNYNDYRKALTYFTAPAQNFIFASVDNDIAITPNGKFPLKWKDQGKFILDGTDPAYDWQGWIPAAQNPTVKNPPRGFVSSANQSSTDPTYPYYINWEFTSYERGKRINDRLAAMSKATKDSIRLMQSDNYSILAQNLIPLLCPLIKTEQLNATQKEAFNYVVKWNKRYDADQIGASIFEIWSKRLLTNIWADEFEVKGIPMRFPSRDRTIQMIAHEPNAVWYDNVKTPQKETLSDNVNDAFKFACDSLERRFGPINKDWNWANVKQSHVPHLAKIPGFGSEILEIGGSKSAINALGDTHGPSWRMVIELGKTPKGHGVYPGGQSGNPGSKFYDNMLDTWAKGELYDLFYMQTPDDKSGKIISRLKISK</sequence>
<organism evidence="6 7">
    <name type="scientific">Pedobacter endophyticus</name>
    <dbReference type="NCBI Taxonomy" id="2789740"/>
    <lineage>
        <taxon>Bacteria</taxon>
        <taxon>Pseudomonadati</taxon>
        <taxon>Bacteroidota</taxon>
        <taxon>Sphingobacteriia</taxon>
        <taxon>Sphingobacteriales</taxon>
        <taxon>Sphingobacteriaceae</taxon>
        <taxon>Pedobacter</taxon>
    </lineage>
</organism>
<accession>A0A7S9L249</accession>
<dbReference type="PANTHER" id="PTHR34218:SF4">
    <property type="entry name" value="ACYL-HOMOSERINE LACTONE ACYLASE QUIP"/>
    <property type="match status" value="1"/>
</dbReference>
<comment type="similarity">
    <text evidence="1">Belongs to the peptidase S45 family.</text>
</comment>
<comment type="cofactor">
    <cofactor evidence="5">
        <name>Ca(2+)</name>
        <dbReference type="ChEBI" id="CHEBI:29108"/>
    </cofactor>
    <text evidence="5">Binds 1 Ca(2+) ion per dimer.</text>
</comment>
<evidence type="ECO:0000256" key="2">
    <source>
        <dbReference type="ARBA" id="ARBA00022801"/>
    </source>
</evidence>
<dbReference type="Gene3D" id="1.10.1400.10">
    <property type="match status" value="1"/>
</dbReference>
<dbReference type="Gene3D" id="1.10.439.10">
    <property type="entry name" value="Penicillin Amidohydrolase, domain 1"/>
    <property type="match status" value="1"/>
</dbReference>
<dbReference type="GO" id="GO:0017000">
    <property type="term" value="P:antibiotic biosynthetic process"/>
    <property type="evidence" value="ECO:0007669"/>
    <property type="project" value="InterPro"/>
</dbReference>
<dbReference type="InterPro" id="IPR043146">
    <property type="entry name" value="Penicillin_amidase_N_B-knob"/>
</dbReference>
<dbReference type="InterPro" id="IPR014395">
    <property type="entry name" value="Pen/GL7ACA/AHL_acylase"/>
</dbReference>
<keyword evidence="2" id="KW-0378">Hydrolase</keyword>
<dbReference type="CDD" id="cd03747">
    <property type="entry name" value="Ntn_PGA_like"/>
    <property type="match status" value="1"/>
</dbReference>
<keyword evidence="5" id="KW-0479">Metal-binding</keyword>
<dbReference type="RefSeq" id="WP_196100552.1">
    <property type="nucleotide sequence ID" value="NZ_CP064939.1"/>
</dbReference>
<feature type="binding site" evidence="5">
    <location>
        <position position="208"/>
    </location>
    <ligand>
        <name>Ca(2+)</name>
        <dbReference type="ChEBI" id="CHEBI:29108"/>
    </ligand>
</feature>
<protein>
    <submittedName>
        <fullName evidence="6">Penicillin acylase family protein</fullName>
    </submittedName>
</protein>
<name>A0A7S9L249_9SPHI</name>
<dbReference type="GO" id="GO:0016811">
    <property type="term" value="F:hydrolase activity, acting on carbon-nitrogen (but not peptide) bonds, in linear amides"/>
    <property type="evidence" value="ECO:0007669"/>
    <property type="project" value="InterPro"/>
</dbReference>
<dbReference type="SUPFAM" id="SSF56235">
    <property type="entry name" value="N-terminal nucleophile aminohydrolases (Ntn hydrolases)"/>
    <property type="match status" value="1"/>
</dbReference>
<dbReference type="InterPro" id="IPR002692">
    <property type="entry name" value="S45"/>
</dbReference>
<keyword evidence="7" id="KW-1185">Reference proteome</keyword>
<keyword evidence="3" id="KW-0865">Zymogen</keyword>
<dbReference type="InterPro" id="IPR023343">
    <property type="entry name" value="Penicillin_amidase_dom1"/>
</dbReference>
<dbReference type="Proteomes" id="UP000594759">
    <property type="component" value="Chromosome"/>
</dbReference>
<reference evidence="6 7" key="1">
    <citation type="submission" date="2020-11" db="EMBL/GenBank/DDBJ databases">
        <title>Pedobacter endophytica, an endophytic bacteria isolated form Carex pumila.</title>
        <authorList>
            <person name="Peng Y."/>
            <person name="Jiang L."/>
            <person name="Lee J."/>
        </authorList>
    </citation>
    <scope>NUCLEOTIDE SEQUENCE [LARGE SCALE GENOMIC DNA]</scope>
    <source>
        <strain evidence="6 7">JBR3-12</strain>
    </source>
</reference>
<keyword evidence="5" id="KW-0106">Calcium</keyword>
<evidence type="ECO:0000256" key="4">
    <source>
        <dbReference type="PIRSR" id="PIRSR001227-1"/>
    </source>
</evidence>
<feature type="binding site" evidence="5">
    <location>
        <position position="352"/>
    </location>
    <ligand>
        <name>Ca(2+)</name>
        <dbReference type="ChEBI" id="CHEBI:29108"/>
    </ligand>
</feature>
<dbReference type="Gene3D" id="3.60.20.10">
    <property type="entry name" value="Glutamine Phosphoribosylpyrophosphate, subunit 1, domain 1"/>
    <property type="match status" value="1"/>
</dbReference>
<dbReference type="Gene3D" id="2.30.120.10">
    <property type="match status" value="1"/>
</dbReference>